<dbReference type="RefSeq" id="WP_037244726.1">
    <property type="nucleotide sequence ID" value="NZ_CP008947.1"/>
</dbReference>
<dbReference type="AlphaFoldDB" id="A0A076EII2"/>
<dbReference type="InterPro" id="IPR036689">
    <property type="entry name" value="ESAT-6-like_sf"/>
</dbReference>
<dbReference type="NCBIfam" id="TIGR03930">
    <property type="entry name" value="WXG100_ESAT6"/>
    <property type="match status" value="1"/>
</dbReference>
<comment type="similarity">
    <text evidence="1">Belongs to the WXG100 family.</text>
</comment>
<protein>
    <recommendedName>
        <fullName evidence="1">ESAT-6-like protein</fullName>
    </recommendedName>
</protein>
<evidence type="ECO:0000256" key="1">
    <source>
        <dbReference type="RuleBase" id="RU362001"/>
    </source>
</evidence>
<organism evidence="2 3">
    <name type="scientific">Rhodococcus opacus</name>
    <name type="common">Nocardia opaca</name>
    <dbReference type="NCBI Taxonomy" id="37919"/>
    <lineage>
        <taxon>Bacteria</taxon>
        <taxon>Bacillati</taxon>
        <taxon>Actinomycetota</taxon>
        <taxon>Actinomycetes</taxon>
        <taxon>Mycobacteriales</taxon>
        <taxon>Nocardiaceae</taxon>
        <taxon>Rhodococcus</taxon>
    </lineage>
</organism>
<gene>
    <name evidence="2" type="ORF">EP51_09755</name>
</gene>
<name>A0A076EII2_RHOOP</name>
<sequence length="105" mass="11056">MAGVVTDVGQMEVAANHVQTVNSQLQGTINSLKARCEESSSAWQGGAQAAFMELMARYGDAARRMQDSLDEIAVKIRENGKGYDAAEQANQDAIHAAGASGSLDI</sequence>
<evidence type="ECO:0000313" key="2">
    <source>
        <dbReference type="EMBL" id="AII04873.1"/>
    </source>
</evidence>
<dbReference type="eggNOG" id="COG4842">
    <property type="taxonomic scope" value="Bacteria"/>
</dbReference>
<accession>A0A076EII2</accession>
<evidence type="ECO:0000313" key="3">
    <source>
        <dbReference type="Proteomes" id="UP000028488"/>
    </source>
</evidence>
<reference evidence="2 3" key="1">
    <citation type="submission" date="2014-07" db="EMBL/GenBank/DDBJ databases">
        <title>Genome Sequence of Rhodococcus opacus Strain R7, a Biodegrader of Mono- and Polycyclic Aromatic Hydrocarbons.</title>
        <authorList>
            <person name="Di Gennaro P."/>
            <person name="Zampolli J."/>
            <person name="Presti I."/>
            <person name="Cappelletti M."/>
            <person name="D'Ursi P."/>
            <person name="Orro A."/>
            <person name="Mezzelani A."/>
            <person name="Milanesi L."/>
        </authorList>
    </citation>
    <scope>NUCLEOTIDE SEQUENCE [LARGE SCALE GENOMIC DNA]</scope>
    <source>
        <strain evidence="2 3">R7</strain>
    </source>
</reference>
<dbReference type="Proteomes" id="UP000028488">
    <property type="component" value="Chromosome"/>
</dbReference>
<dbReference type="EMBL" id="CP008947">
    <property type="protein sequence ID" value="AII04873.1"/>
    <property type="molecule type" value="Genomic_DNA"/>
</dbReference>
<proteinExistence type="inferred from homology"/>
<dbReference type="SUPFAM" id="SSF140453">
    <property type="entry name" value="EsxAB dimer-like"/>
    <property type="match status" value="1"/>
</dbReference>
<dbReference type="InterPro" id="IPR010310">
    <property type="entry name" value="T7SS_ESAT-6-like"/>
</dbReference>
<dbReference type="Pfam" id="PF06013">
    <property type="entry name" value="WXG100"/>
    <property type="match status" value="1"/>
</dbReference>
<dbReference type="Gene3D" id="1.10.287.1060">
    <property type="entry name" value="ESAT-6-like"/>
    <property type="match status" value="1"/>
</dbReference>